<dbReference type="PROSITE" id="PS50067">
    <property type="entry name" value="KINESIN_MOTOR_2"/>
    <property type="match status" value="1"/>
</dbReference>
<keyword evidence="4 9" id="KW-0547">Nucleotide-binding</keyword>
<feature type="coiled-coil region" evidence="11">
    <location>
        <begin position="707"/>
        <end position="734"/>
    </location>
</feature>
<dbReference type="GO" id="GO:0005524">
    <property type="term" value="F:ATP binding"/>
    <property type="evidence" value="ECO:0007669"/>
    <property type="project" value="UniProtKB-UniRule"/>
</dbReference>
<dbReference type="InterPro" id="IPR019821">
    <property type="entry name" value="Kinesin_motor_CS"/>
</dbReference>
<keyword evidence="11" id="KW-0175">Coiled coil</keyword>
<dbReference type="GO" id="GO:0051231">
    <property type="term" value="P:spindle elongation"/>
    <property type="evidence" value="ECO:0007669"/>
    <property type="project" value="TreeGrafter"/>
</dbReference>
<feature type="non-terminal residue" evidence="13">
    <location>
        <position position="919"/>
    </location>
</feature>
<evidence type="ECO:0000256" key="1">
    <source>
        <dbReference type="ARBA" id="ARBA00004245"/>
    </source>
</evidence>
<dbReference type="SMART" id="SM00129">
    <property type="entry name" value="KISc"/>
    <property type="match status" value="1"/>
</dbReference>
<dbReference type="PANTHER" id="PTHR47970:SF12">
    <property type="entry name" value="KINESIN FAMILY MEMBER 11"/>
    <property type="match status" value="1"/>
</dbReference>
<evidence type="ECO:0000256" key="11">
    <source>
        <dbReference type="SAM" id="Coils"/>
    </source>
</evidence>
<dbReference type="GO" id="GO:0005876">
    <property type="term" value="C:spindle microtubule"/>
    <property type="evidence" value="ECO:0007669"/>
    <property type="project" value="TreeGrafter"/>
</dbReference>
<comment type="caution">
    <text evidence="13">The sequence shown here is derived from an EMBL/GenBank/DDBJ whole genome shotgun (WGS) entry which is preliminary data.</text>
</comment>
<keyword evidence="5 9" id="KW-0067">ATP-binding</keyword>
<reference evidence="13" key="1">
    <citation type="submission" date="2020-07" db="EMBL/GenBank/DDBJ databases">
        <title>Multicomponent nature underlies the extraordinary mechanical properties of spider dragline silk.</title>
        <authorList>
            <person name="Kono N."/>
            <person name="Nakamura H."/>
            <person name="Mori M."/>
            <person name="Yoshida Y."/>
            <person name="Ohtoshi R."/>
            <person name="Malay A.D."/>
            <person name="Moran D.A.P."/>
            <person name="Tomita M."/>
            <person name="Numata K."/>
            <person name="Arakawa K."/>
        </authorList>
    </citation>
    <scope>NUCLEOTIDE SEQUENCE</scope>
</reference>
<feature type="coiled-coil region" evidence="11">
    <location>
        <begin position="408"/>
        <end position="439"/>
    </location>
</feature>
<evidence type="ECO:0000259" key="12">
    <source>
        <dbReference type="PROSITE" id="PS50067"/>
    </source>
</evidence>
<dbReference type="InterPro" id="IPR036961">
    <property type="entry name" value="Kinesin_motor_dom_sf"/>
</dbReference>
<evidence type="ECO:0000256" key="5">
    <source>
        <dbReference type="ARBA" id="ARBA00022840"/>
    </source>
</evidence>
<dbReference type="PROSITE" id="PS00411">
    <property type="entry name" value="KINESIN_MOTOR_1"/>
    <property type="match status" value="1"/>
</dbReference>
<protein>
    <recommendedName>
        <fullName evidence="10">Kinesin-like protein</fullName>
    </recommendedName>
</protein>
<keyword evidence="6 9" id="KW-0505">Motor protein</keyword>
<evidence type="ECO:0000256" key="2">
    <source>
        <dbReference type="ARBA" id="ARBA00022490"/>
    </source>
</evidence>
<evidence type="ECO:0000256" key="4">
    <source>
        <dbReference type="ARBA" id="ARBA00022741"/>
    </source>
</evidence>
<evidence type="ECO:0000256" key="10">
    <source>
        <dbReference type="RuleBase" id="RU000394"/>
    </source>
</evidence>
<feature type="coiled-coil region" evidence="11">
    <location>
        <begin position="584"/>
        <end position="619"/>
    </location>
</feature>
<dbReference type="InterPro" id="IPR001752">
    <property type="entry name" value="Kinesin_motor_dom"/>
</dbReference>
<comment type="similarity">
    <text evidence="8">Belongs to the TRAFAC class myosin-kinesin ATPase superfamily. Kinesin family. KIN-5/BimC subfamily.</text>
</comment>
<dbReference type="InterPro" id="IPR047149">
    <property type="entry name" value="KIF11-like"/>
</dbReference>
<sequence length="919" mass="105415">MSAIVNSNECIQVFVRCRPLLESEKHLPTPIEIYAEVNKIIAVGGNKSAVKTFSFDKVFAPETDQAVVYNNVAAPLIHEVLMGFNCTILAYGQTGTGKTFTIEGNKCFKLEDDMELQHSMAGILPRSMKHIFQELTDQKSDFEVSVSFLELYNEEIYDLLSKSDDLVKLKLYDSTSPKGSVIIQGLEVRVVKCMQDLNDILDKGYKKRRKAATFLNKMSSRSHTVFTVTVSMKEKYTTMEKTKTGKLNLVDLAGSENIGRSGAIEKRAREAGNINQSLLALGRVITALCENATHVPYRESKLTRLLRDSLGGQTKTAVIATISPSAFHLDETLNTLEYALRAKNITNKPEINSQVSATALTKDYLEKIYLLKEQIREASASKGFQVDPDNLKYLETSLEASTNEKYKELELQEELIKESQELDEAILKAKETLNLKEAEWKKIISDQEKLSMILEKEQEEVRFEEVMLSILDPVLSTMHDKLHKALKEKEDITNEVKKLEEKATESFNENRRLEKQFAMIKRSQSNFNESLMKFQDQLQNSIMAMHSNIMNENEDCNNNLSFLMHNYDAFMASSEKFSELKYIVNDLEKIKNDFRETLLNALQEEQNKIHERQTEMENNVGSFGVCSFDSIQPLLNKCEENLNSILSSLRYWKKELIKEINNRDELLDNYVLKQEENYKSFIESWEEVVKNQHANLQTCDEILAAVLSQEDRSKKQWENQLNAVENSVRSLKMLFTENMTSDIEQNTLITNTLQELADDEINNVKLLSEFCETSNSVTEEFKSEMVISSEEKLCNTLDDMKENTKNVLKDYQDLFSNFTSCINQSKISDDLWKGMEQRVAEDKERRKELPAITSCIQTFNEKLKSKDESCSSIYSDYQADLTTIEKNHATVFKEFQDSFNQLHNTFSRGVSEHINTLET</sequence>
<dbReference type="Gene3D" id="3.40.850.10">
    <property type="entry name" value="Kinesin motor domain"/>
    <property type="match status" value="1"/>
</dbReference>
<comment type="subcellular location">
    <subcellularLocation>
        <location evidence="1">Cytoplasm</location>
        <location evidence="1">Cytoskeleton</location>
    </subcellularLocation>
</comment>
<dbReference type="PRINTS" id="PR00380">
    <property type="entry name" value="KINESINHEAVY"/>
</dbReference>
<feature type="domain" description="Kinesin motor" evidence="12">
    <location>
        <begin position="10"/>
        <end position="345"/>
    </location>
</feature>
<keyword evidence="14" id="KW-1185">Reference proteome</keyword>
<evidence type="ECO:0000256" key="6">
    <source>
        <dbReference type="ARBA" id="ARBA00023175"/>
    </source>
</evidence>
<proteinExistence type="inferred from homology"/>
<dbReference type="GO" id="GO:0008017">
    <property type="term" value="F:microtubule binding"/>
    <property type="evidence" value="ECO:0007669"/>
    <property type="project" value="InterPro"/>
</dbReference>
<dbReference type="GO" id="GO:0090307">
    <property type="term" value="P:mitotic spindle assembly"/>
    <property type="evidence" value="ECO:0007669"/>
    <property type="project" value="TreeGrafter"/>
</dbReference>
<dbReference type="SUPFAM" id="SSF52540">
    <property type="entry name" value="P-loop containing nucleoside triphosphate hydrolases"/>
    <property type="match status" value="1"/>
</dbReference>
<organism evidence="13 14">
    <name type="scientific">Trichonephila clavata</name>
    <name type="common">Joro spider</name>
    <name type="synonym">Nephila clavata</name>
    <dbReference type="NCBI Taxonomy" id="2740835"/>
    <lineage>
        <taxon>Eukaryota</taxon>
        <taxon>Metazoa</taxon>
        <taxon>Ecdysozoa</taxon>
        <taxon>Arthropoda</taxon>
        <taxon>Chelicerata</taxon>
        <taxon>Arachnida</taxon>
        <taxon>Araneae</taxon>
        <taxon>Araneomorphae</taxon>
        <taxon>Entelegynae</taxon>
        <taxon>Araneoidea</taxon>
        <taxon>Nephilidae</taxon>
        <taxon>Trichonephila</taxon>
    </lineage>
</organism>
<name>A0A8X6HQ48_TRICU</name>
<dbReference type="GO" id="GO:0072686">
    <property type="term" value="C:mitotic spindle"/>
    <property type="evidence" value="ECO:0007669"/>
    <property type="project" value="TreeGrafter"/>
</dbReference>
<dbReference type="AlphaFoldDB" id="A0A8X6HQ48"/>
<evidence type="ECO:0000256" key="9">
    <source>
        <dbReference type="PROSITE-ProRule" id="PRU00283"/>
    </source>
</evidence>
<dbReference type="EMBL" id="BMAO01033636">
    <property type="protein sequence ID" value="GFQ90819.1"/>
    <property type="molecule type" value="Genomic_DNA"/>
</dbReference>
<evidence type="ECO:0000313" key="14">
    <source>
        <dbReference type="Proteomes" id="UP000887116"/>
    </source>
</evidence>
<evidence type="ECO:0000256" key="7">
    <source>
        <dbReference type="ARBA" id="ARBA00023212"/>
    </source>
</evidence>
<dbReference type="GO" id="GO:0007018">
    <property type="term" value="P:microtubule-based movement"/>
    <property type="evidence" value="ECO:0007669"/>
    <property type="project" value="InterPro"/>
</dbReference>
<gene>
    <name evidence="13" type="primary">KIF11</name>
    <name evidence="13" type="ORF">TNCT_97841</name>
</gene>
<dbReference type="Proteomes" id="UP000887116">
    <property type="component" value="Unassembled WGS sequence"/>
</dbReference>
<keyword evidence="2" id="KW-0963">Cytoplasm</keyword>
<evidence type="ECO:0000256" key="8">
    <source>
        <dbReference type="ARBA" id="ARBA00034704"/>
    </source>
</evidence>
<dbReference type="Pfam" id="PF00225">
    <property type="entry name" value="Kinesin"/>
    <property type="match status" value="1"/>
</dbReference>
<dbReference type="OrthoDB" id="6429495at2759"/>
<feature type="binding site" evidence="9">
    <location>
        <begin position="92"/>
        <end position="99"/>
    </location>
    <ligand>
        <name>ATP</name>
        <dbReference type="ChEBI" id="CHEBI:30616"/>
    </ligand>
</feature>
<keyword evidence="7" id="KW-0206">Cytoskeleton</keyword>
<accession>A0A8X6HQ48</accession>
<dbReference type="InterPro" id="IPR027417">
    <property type="entry name" value="P-loop_NTPase"/>
</dbReference>
<evidence type="ECO:0000313" key="13">
    <source>
        <dbReference type="EMBL" id="GFQ90819.1"/>
    </source>
</evidence>
<dbReference type="PANTHER" id="PTHR47970">
    <property type="entry name" value="KINESIN-LIKE PROTEIN KIF11"/>
    <property type="match status" value="1"/>
</dbReference>
<evidence type="ECO:0000256" key="3">
    <source>
        <dbReference type="ARBA" id="ARBA00022701"/>
    </source>
</evidence>
<dbReference type="FunFam" id="3.40.850.10:FF:000019">
    <property type="entry name" value="Kinesin-like protein KIN-5D"/>
    <property type="match status" value="1"/>
</dbReference>
<dbReference type="GO" id="GO:0008574">
    <property type="term" value="F:plus-end-directed microtubule motor activity"/>
    <property type="evidence" value="ECO:0007669"/>
    <property type="project" value="TreeGrafter"/>
</dbReference>
<feature type="coiled-coil region" evidence="11">
    <location>
        <begin position="475"/>
        <end position="516"/>
    </location>
</feature>
<keyword evidence="3 10" id="KW-0493">Microtubule</keyword>